<dbReference type="AlphaFoldDB" id="A0A0E4H7I9"/>
<evidence type="ECO:0000256" key="2">
    <source>
        <dbReference type="ARBA" id="ARBA00023315"/>
    </source>
</evidence>
<dbReference type="PANTHER" id="PTHR43800:SF1">
    <property type="entry name" value="PEPTIDYL-LYSINE N-ACETYLTRANSFERASE YJAB"/>
    <property type="match status" value="1"/>
</dbReference>
<dbReference type="OrthoDB" id="5319888at2"/>
<evidence type="ECO:0000313" key="5">
    <source>
        <dbReference type="Proteomes" id="UP000198604"/>
    </source>
</evidence>
<dbReference type="PANTHER" id="PTHR43800">
    <property type="entry name" value="PEPTIDYL-LYSINE N-ACETYLTRANSFERASE YJAB"/>
    <property type="match status" value="1"/>
</dbReference>
<reference evidence="5" key="1">
    <citation type="submission" date="2015-03" db="EMBL/GenBank/DDBJ databases">
        <authorList>
            <person name="Urmite Genomes"/>
        </authorList>
    </citation>
    <scope>NUCLEOTIDE SEQUENCE [LARGE SCALE GENOMIC DNA]</scope>
    <source>
        <strain evidence="5">FF10</strain>
    </source>
</reference>
<evidence type="ECO:0000256" key="1">
    <source>
        <dbReference type="ARBA" id="ARBA00022679"/>
    </source>
</evidence>
<dbReference type="CDD" id="cd04301">
    <property type="entry name" value="NAT_SF"/>
    <property type="match status" value="1"/>
</dbReference>
<feature type="domain" description="N-acetyltransferase" evidence="3">
    <location>
        <begin position="104"/>
        <end position="244"/>
    </location>
</feature>
<dbReference type="STRING" id="1608583.BN1356_00869"/>
<accession>A0A0E4H7I9</accession>
<name>A0A0E4H7I9_9STRE</name>
<dbReference type="EMBL" id="CTEN01000002">
    <property type="protein sequence ID" value="CQR24522.1"/>
    <property type="molecule type" value="Genomic_DNA"/>
</dbReference>
<evidence type="ECO:0000259" key="3">
    <source>
        <dbReference type="PROSITE" id="PS51186"/>
    </source>
</evidence>
<dbReference type="PROSITE" id="PS51186">
    <property type="entry name" value="GNAT"/>
    <property type="match status" value="1"/>
</dbReference>
<proteinExistence type="predicted"/>
<sequence length="244" mass="28083">MSSNSFDYSYLDWDTDFFGVSSGRIVLNDRLTDEDKSLVKEFFSQNQFTVIYNEDNVAASNTWLGEETVASLTDVNVQFSKKALQFSTVLNEEVTISNQLTASEEILAIAEESFKYSRFFNDPYLDKEKSNKVYWNWVKSSFGKEEKYFVQYMLDGKCQGFILFSVHDSAIVIELIAVKKTTIQKGIGSQLLQSLETYAKDLSTIEEIKVGTQINNVEAVRFYTKNGYIYQSTSSVYHHWNKEE</sequence>
<dbReference type="Gene3D" id="3.40.630.30">
    <property type="match status" value="1"/>
</dbReference>
<dbReference type="Pfam" id="PF00583">
    <property type="entry name" value="Acetyltransf_1"/>
    <property type="match status" value="1"/>
</dbReference>
<dbReference type="SUPFAM" id="SSF55729">
    <property type="entry name" value="Acyl-CoA N-acyltransferases (Nat)"/>
    <property type="match status" value="1"/>
</dbReference>
<dbReference type="Proteomes" id="UP000198604">
    <property type="component" value="Unassembled WGS sequence"/>
</dbReference>
<dbReference type="InterPro" id="IPR016181">
    <property type="entry name" value="Acyl_CoA_acyltransferase"/>
</dbReference>
<dbReference type="RefSeq" id="WP_093650172.1">
    <property type="nucleotide sequence ID" value="NZ_CTEN01000002.1"/>
</dbReference>
<keyword evidence="5" id="KW-1185">Reference proteome</keyword>
<protein>
    <submittedName>
        <fullName evidence="4">TDP-fucosamine acetyltransferase</fullName>
    </submittedName>
</protein>
<evidence type="ECO:0000313" key="4">
    <source>
        <dbReference type="EMBL" id="CQR24522.1"/>
    </source>
</evidence>
<gene>
    <name evidence="4" type="ORF">BN1356_00869</name>
</gene>
<dbReference type="GO" id="GO:0016747">
    <property type="term" value="F:acyltransferase activity, transferring groups other than amino-acyl groups"/>
    <property type="evidence" value="ECO:0007669"/>
    <property type="project" value="InterPro"/>
</dbReference>
<organism evidence="4 5">
    <name type="scientific">Streptococcus varani</name>
    <dbReference type="NCBI Taxonomy" id="1608583"/>
    <lineage>
        <taxon>Bacteria</taxon>
        <taxon>Bacillati</taxon>
        <taxon>Bacillota</taxon>
        <taxon>Bacilli</taxon>
        <taxon>Lactobacillales</taxon>
        <taxon>Streptococcaceae</taxon>
        <taxon>Streptococcus</taxon>
    </lineage>
</organism>
<keyword evidence="1 4" id="KW-0808">Transferase</keyword>
<dbReference type="InterPro" id="IPR000182">
    <property type="entry name" value="GNAT_dom"/>
</dbReference>
<keyword evidence="2" id="KW-0012">Acyltransferase</keyword>